<dbReference type="Gene3D" id="3.40.630.30">
    <property type="match status" value="2"/>
</dbReference>
<protein>
    <submittedName>
        <fullName evidence="4">GNAT family N-acetyltransferase</fullName>
        <ecNumber evidence="4">2.3.1.-</ecNumber>
    </submittedName>
</protein>
<keyword evidence="1 4" id="KW-0808">Transferase</keyword>
<dbReference type="InterPro" id="IPR000182">
    <property type="entry name" value="GNAT_dom"/>
</dbReference>
<proteinExistence type="predicted"/>
<dbReference type="Pfam" id="PF00583">
    <property type="entry name" value="Acetyltransf_1"/>
    <property type="match status" value="2"/>
</dbReference>
<name>A0AAJ1ICR6_9SPIO</name>
<gene>
    <name evidence="4" type="ORF">PQJ61_09050</name>
</gene>
<evidence type="ECO:0000259" key="3">
    <source>
        <dbReference type="PROSITE" id="PS51186"/>
    </source>
</evidence>
<dbReference type="PANTHER" id="PTHR43420:SF44">
    <property type="entry name" value="ACETYLTRANSFERASE YPEA"/>
    <property type="match status" value="1"/>
</dbReference>
<reference evidence="4 5" key="1">
    <citation type="submission" date="2022-12" db="EMBL/GenBank/DDBJ databases">
        <title>Metagenome assembled genome from gulf of manar.</title>
        <authorList>
            <person name="Kohli P."/>
            <person name="Pk S."/>
            <person name="Venkata Ramana C."/>
            <person name="Sasikala C."/>
        </authorList>
    </citation>
    <scope>NUCLEOTIDE SEQUENCE [LARGE SCALE GENOMIC DNA]</scope>
    <source>
        <strain evidence="4">JB008</strain>
    </source>
</reference>
<dbReference type="EMBL" id="JAQQAL010000019">
    <property type="protein sequence ID" value="MDC7226897.1"/>
    <property type="molecule type" value="Genomic_DNA"/>
</dbReference>
<dbReference type="AlphaFoldDB" id="A0AAJ1ICR6"/>
<evidence type="ECO:0000256" key="2">
    <source>
        <dbReference type="ARBA" id="ARBA00023315"/>
    </source>
</evidence>
<organism evidence="4 5">
    <name type="scientific">Candidatus Thalassospirochaeta sargassi</name>
    <dbReference type="NCBI Taxonomy" id="3119039"/>
    <lineage>
        <taxon>Bacteria</taxon>
        <taxon>Pseudomonadati</taxon>
        <taxon>Spirochaetota</taxon>
        <taxon>Spirochaetia</taxon>
        <taxon>Spirochaetales</taxon>
        <taxon>Spirochaetaceae</taxon>
        <taxon>Candidatus Thalassospirochaeta</taxon>
    </lineage>
</organism>
<evidence type="ECO:0000313" key="4">
    <source>
        <dbReference type="EMBL" id="MDC7226897.1"/>
    </source>
</evidence>
<evidence type="ECO:0000256" key="1">
    <source>
        <dbReference type="ARBA" id="ARBA00022679"/>
    </source>
</evidence>
<evidence type="ECO:0000313" key="5">
    <source>
        <dbReference type="Proteomes" id="UP001221217"/>
    </source>
</evidence>
<comment type="caution">
    <text evidence="4">The sequence shown here is derived from an EMBL/GenBank/DDBJ whole genome shotgun (WGS) entry which is preliminary data.</text>
</comment>
<dbReference type="GO" id="GO:0016747">
    <property type="term" value="F:acyltransferase activity, transferring groups other than amino-acyl groups"/>
    <property type="evidence" value="ECO:0007669"/>
    <property type="project" value="InterPro"/>
</dbReference>
<dbReference type="EC" id="2.3.1.-" evidence="4"/>
<dbReference type="Proteomes" id="UP001221217">
    <property type="component" value="Unassembled WGS sequence"/>
</dbReference>
<accession>A0AAJ1ICR6</accession>
<keyword evidence="2 4" id="KW-0012">Acyltransferase</keyword>
<feature type="domain" description="N-acetyltransferase" evidence="3">
    <location>
        <begin position="1"/>
        <end position="154"/>
    </location>
</feature>
<dbReference type="SUPFAM" id="SSF55729">
    <property type="entry name" value="Acyl-CoA N-acyltransferases (Nat)"/>
    <property type="match status" value="2"/>
</dbReference>
<dbReference type="InterPro" id="IPR050680">
    <property type="entry name" value="YpeA/RimI_acetyltransf"/>
</dbReference>
<feature type="domain" description="N-acetyltransferase" evidence="3">
    <location>
        <begin position="158"/>
        <end position="285"/>
    </location>
</feature>
<sequence length="285" mass="32389">MQIKNLENCSKQQLYKAFLSAFQDYEIKVDMSFEQFKSITWSKDFKPCLSVGSFENEELTGFVFTGVRTRKGSMSAYDIATGVTAGSRNIGIGSVLLEHLLVTLKSAGVSNFFLEVLEKNSAARHLYEKYGFEICRRLECFWKDTDAVKKQPMPETGLAIGHDSSAVKDLDPVLFHSFEPAWQNEFATWLNLIEEHELVTLSDGDKVIAYAIVHSTGGTVLQFGIHPEHRGQSVEKQLISLLAERTEAEKMRFINMEEGSPLCAFLREQGFNNDINQYEMVYYFK</sequence>
<dbReference type="PANTHER" id="PTHR43420">
    <property type="entry name" value="ACETYLTRANSFERASE"/>
    <property type="match status" value="1"/>
</dbReference>
<dbReference type="InterPro" id="IPR016181">
    <property type="entry name" value="Acyl_CoA_acyltransferase"/>
</dbReference>
<dbReference type="PROSITE" id="PS51186">
    <property type="entry name" value="GNAT"/>
    <property type="match status" value="2"/>
</dbReference>